<protein>
    <submittedName>
        <fullName evidence="1">Uncharacterized protein</fullName>
    </submittedName>
</protein>
<organism evidence="1 2">
    <name type="scientific">Caerostris extrusa</name>
    <name type="common">Bark spider</name>
    <name type="synonym">Caerostris bankana</name>
    <dbReference type="NCBI Taxonomy" id="172846"/>
    <lineage>
        <taxon>Eukaryota</taxon>
        <taxon>Metazoa</taxon>
        <taxon>Ecdysozoa</taxon>
        <taxon>Arthropoda</taxon>
        <taxon>Chelicerata</taxon>
        <taxon>Arachnida</taxon>
        <taxon>Araneae</taxon>
        <taxon>Araneomorphae</taxon>
        <taxon>Entelegynae</taxon>
        <taxon>Araneoidea</taxon>
        <taxon>Araneidae</taxon>
        <taxon>Caerostris</taxon>
    </lineage>
</organism>
<name>A0AAV4VNL0_CAEEX</name>
<keyword evidence="2" id="KW-1185">Reference proteome</keyword>
<sequence>MNRRYRPYHRRLASSGGGLSAPLVTGKLMTRNICGTYGNGGVGGGLPTDRNFVEHLGLGSFRLARKWFLIRIRGAEEKKTLALSSHGSDFLHIVGTCENYKIEK</sequence>
<accession>A0AAV4VNL0</accession>
<reference evidence="1 2" key="1">
    <citation type="submission" date="2021-06" db="EMBL/GenBank/DDBJ databases">
        <title>Caerostris extrusa draft genome.</title>
        <authorList>
            <person name="Kono N."/>
            <person name="Arakawa K."/>
        </authorList>
    </citation>
    <scope>NUCLEOTIDE SEQUENCE [LARGE SCALE GENOMIC DNA]</scope>
</reference>
<dbReference type="EMBL" id="BPLR01014846">
    <property type="protein sequence ID" value="GIY71723.1"/>
    <property type="molecule type" value="Genomic_DNA"/>
</dbReference>
<gene>
    <name evidence="1" type="ORF">CEXT_217571</name>
</gene>
<evidence type="ECO:0000313" key="1">
    <source>
        <dbReference type="EMBL" id="GIY71723.1"/>
    </source>
</evidence>
<dbReference type="AlphaFoldDB" id="A0AAV4VNL0"/>
<comment type="caution">
    <text evidence="1">The sequence shown here is derived from an EMBL/GenBank/DDBJ whole genome shotgun (WGS) entry which is preliminary data.</text>
</comment>
<evidence type="ECO:0000313" key="2">
    <source>
        <dbReference type="Proteomes" id="UP001054945"/>
    </source>
</evidence>
<dbReference type="Proteomes" id="UP001054945">
    <property type="component" value="Unassembled WGS sequence"/>
</dbReference>
<proteinExistence type="predicted"/>